<protein>
    <submittedName>
        <fullName evidence="1">Uncharacterized protein</fullName>
    </submittedName>
</protein>
<organism evidence="1 2">
    <name type="scientific">Metabacillus sediminilitoris</name>
    <dbReference type="NCBI Taxonomy" id="2567941"/>
    <lineage>
        <taxon>Bacteria</taxon>
        <taxon>Bacillati</taxon>
        <taxon>Bacillota</taxon>
        <taxon>Bacilli</taxon>
        <taxon>Bacillales</taxon>
        <taxon>Bacillaceae</taxon>
        <taxon>Metabacillus</taxon>
    </lineage>
</organism>
<evidence type="ECO:0000313" key="1">
    <source>
        <dbReference type="EMBL" id="THF82306.1"/>
    </source>
</evidence>
<dbReference type="RefSeq" id="WP_136351554.1">
    <property type="nucleotide sequence ID" value="NZ_CP046266.1"/>
</dbReference>
<dbReference type="OrthoDB" id="2905540at2"/>
<dbReference type="AlphaFoldDB" id="A0A4S4C937"/>
<name>A0A4S4C937_9BACI</name>
<evidence type="ECO:0000313" key="2">
    <source>
        <dbReference type="Proteomes" id="UP000310334"/>
    </source>
</evidence>
<dbReference type="Proteomes" id="UP000310334">
    <property type="component" value="Unassembled WGS sequence"/>
</dbReference>
<proteinExistence type="predicted"/>
<sequence length="88" mass="10224">MNFYKKLPTDFLIEFYCEIMRNIEKGILTKNMYYEIGLIISVASQRGITLGAPCDFEQIVDRRNLDEFIQSAYKCNEIKDVLPPSCGF</sequence>
<dbReference type="EMBL" id="SSNT01000002">
    <property type="protein sequence ID" value="THF82306.1"/>
    <property type="molecule type" value="Genomic_DNA"/>
</dbReference>
<gene>
    <name evidence="1" type="ORF">E6W99_02410</name>
</gene>
<keyword evidence="2" id="KW-1185">Reference proteome</keyword>
<reference evidence="1 2" key="1">
    <citation type="submission" date="2019-04" db="EMBL/GenBank/DDBJ databases">
        <title>Bacillus sediminilitoris sp. nov., isolated from a tidal flat sediment on the East China Sea.</title>
        <authorList>
            <person name="Wei Y."/>
            <person name="Mao H."/>
            <person name="Fang J."/>
        </authorList>
    </citation>
    <scope>NUCLEOTIDE SEQUENCE [LARGE SCALE GENOMIC DNA]</scope>
    <source>
        <strain evidence="1 2">DSL-17</strain>
    </source>
</reference>
<accession>A0A4S4C937</accession>
<comment type="caution">
    <text evidence="1">The sequence shown here is derived from an EMBL/GenBank/DDBJ whole genome shotgun (WGS) entry which is preliminary data.</text>
</comment>